<feature type="domain" description="DNA mismatch repair proteins mutS family" evidence="6">
    <location>
        <begin position="339"/>
        <end position="523"/>
    </location>
</feature>
<accession>A0A0A0IBN6</accession>
<dbReference type="RefSeq" id="WP_039252594.1">
    <property type="nucleotide sequence ID" value="NZ_JENJ01000005.1"/>
</dbReference>
<dbReference type="InterPro" id="IPR045076">
    <property type="entry name" value="MutS"/>
</dbReference>
<evidence type="ECO:0000256" key="2">
    <source>
        <dbReference type="ARBA" id="ARBA00022840"/>
    </source>
</evidence>
<feature type="domain" description="DNA mismatch repair protein MutS core" evidence="5">
    <location>
        <begin position="58"/>
        <end position="330"/>
    </location>
</feature>
<dbReference type="GO" id="GO:0030983">
    <property type="term" value="F:mismatched DNA binding"/>
    <property type="evidence" value="ECO:0007669"/>
    <property type="project" value="InterPro"/>
</dbReference>
<feature type="transmembrane region" description="Helical" evidence="4">
    <location>
        <begin position="143"/>
        <end position="163"/>
    </location>
</feature>
<keyword evidence="3" id="KW-0238">DNA-binding</keyword>
<dbReference type="Gene3D" id="3.40.50.300">
    <property type="entry name" value="P-loop containing nucleotide triphosphate hydrolases"/>
    <property type="match status" value="1"/>
</dbReference>
<evidence type="ECO:0000259" key="5">
    <source>
        <dbReference type="SMART" id="SM00533"/>
    </source>
</evidence>
<organism evidence="7 8">
    <name type="scientific">Clostridium novyi A str. 4552</name>
    <dbReference type="NCBI Taxonomy" id="1444289"/>
    <lineage>
        <taxon>Bacteria</taxon>
        <taxon>Bacillati</taxon>
        <taxon>Bacillota</taxon>
        <taxon>Clostridia</taxon>
        <taxon>Eubacteriales</taxon>
        <taxon>Clostridiaceae</taxon>
        <taxon>Clostridium</taxon>
    </lineage>
</organism>
<name>A0A0A0IBN6_CLONO</name>
<dbReference type="SUPFAM" id="SSF52540">
    <property type="entry name" value="P-loop containing nucleoside triphosphate hydrolases"/>
    <property type="match status" value="1"/>
</dbReference>
<proteinExistence type="predicted"/>
<dbReference type="InterPro" id="IPR000432">
    <property type="entry name" value="DNA_mismatch_repair_MutS_C"/>
</dbReference>
<evidence type="ECO:0000256" key="1">
    <source>
        <dbReference type="ARBA" id="ARBA00022741"/>
    </source>
</evidence>
<dbReference type="SMART" id="SM00534">
    <property type="entry name" value="MUTSac"/>
    <property type="match status" value="1"/>
</dbReference>
<dbReference type="InterPro" id="IPR036187">
    <property type="entry name" value="DNA_mismatch_repair_MutS_sf"/>
</dbReference>
<evidence type="ECO:0000256" key="3">
    <source>
        <dbReference type="ARBA" id="ARBA00023125"/>
    </source>
</evidence>
<evidence type="ECO:0000313" key="7">
    <source>
        <dbReference type="EMBL" id="KGM97948.1"/>
    </source>
</evidence>
<keyword evidence="4" id="KW-0472">Membrane</keyword>
<dbReference type="OrthoDB" id="9802448at2"/>
<evidence type="ECO:0000313" key="8">
    <source>
        <dbReference type="Proteomes" id="UP000030012"/>
    </source>
</evidence>
<dbReference type="AlphaFoldDB" id="A0A0A0IBN6"/>
<dbReference type="GO" id="GO:0140664">
    <property type="term" value="F:ATP-dependent DNA damage sensor activity"/>
    <property type="evidence" value="ECO:0007669"/>
    <property type="project" value="InterPro"/>
</dbReference>
<dbReference type="SMART" id="SM00533">
    <property type="entry name" value="MUTSd"/>
    <property type="match status" value="1"/>
</dbReference>
<dbReference type="PANTHER" id="PTHR11361">
    <property type="entry name" value="DNA MISMATCH REPAIR PROTEIN MUTS FAMILY MEMBER"/>
    <property type="match status" value="1"/>
</dbReference>
<keyword evidence="4" id="KW-0812">Transmembrane</keyword>
<dbReference type="GO" id="GO:0005829">
    <property type="term" value="C:cytosol"/>
    <property type="evidence" value="ECO:0007669"/>
    <property type="project" value="TreeGrafter"/>
</dbReference>
<dbReference type="Gene3D" id="1.10.1420.10">
    <property type="match status" value="1"/>
</dbReference>
<keyword evidence="2" id="KW-0067">ATP-binding</keyword>
<dbReference type="Pfam" id="PF00488">
    <property type="entry name" value="MutS_V"/>
    <property type="match status" value="1"/>
</dbReference>
<evidence type="ECO:0000259" key="6">
    <source>
        <dbReference type="SMART" id="SM00534"/>
    </source>
</evidence>
<dbReference type="Proteomes" id="UP000030012">
    <property type="component" value="Unassembled WGS sequence"/>
</dbReference>
<evidence type="ECO:0000256" key="4">
    <source>
        <dbReference type="SAM" id="Phobius"/>
    </source>
</evidence>
<reference evidence="7 8" key="1">
    <citation type="submission" date="2014-01" db="EMBL/GenBank/DDBJ databases">
        <title>Plasmidome dynamics in the species complex Clostridium novyi sensu lato converts strains of independent lineages into distinctly different pathogens.</title>
        <authorList>
            <person name="Skarin H."/>
            <person name="Segerman B."/>
        </authorList>
    </citation>
    <scope>NUCLEOTIDE SEQUENCE [LARGE SCALE GENOMIC DNA]</scope>
    <source>
        <strain evidence="7 8">4552</strain>
    </source>
</reference>
<protein>
    <submittedName>
        <fullName evidence="7">DNA mismatch repair protein MutS</fullName>
    </submittedName>
</protein>
<dbReference type="SUPFAM" id="SSF48334">
    <property type="entry name" value="DNA repair protein MutS, domain III"/>
    <property type="match status" value="1"/>
</dbReference>
<dbReference type="PANTHER" id="PTHR11361:SF152">
    <property type="entry name" value="DNA MISMATCH REPAIR PROTEIN"/>
    <property type="match status" value="1"/>
</dbReference>
<comment type="caution">
    <text evidence="7">The sequence shown here is derived from an EMBL/GenBank/DDBJ whole genome shotgun (WGS) entry which is preliminary data.</text>
</comment>
<gene>
    <name evidence="7" type="ORF">Z968_01930</name>
</gene>
<dbReference type="EMBL" id="JENJ01000005">
    <property type="protein sequence ID" value="KGM97948.1"/>
    <property type="molecule type" value="Genomic_DNA"/>
</dbReference>
<dbReference type="GO" id="GO:0006298">
    <property type="term" value="P:mismatch repair"/>
    <property type="evidence" value="ECO:0007669"/>
    <property type="project" value="InterPro"/>
</dbReference>
<keyword evidence="1" id="KW-0547">Nucleotide-binding</keyword>
<dbReference type="InterPro" id="IPR027417">
    <property type="entry name" value="P-loop_NTPase"/>
</dbReference>
<sequence length="526" mass="60173">MNLRSNIKSYFQSKNLNNIRSQYGKYIKRKRNLTKIKTFFKHAYDSSNSVDDTTWSDLNMDDVYCNIDRTFSTPGEQHLYKFLRTPLYDKSLLEKRNKTISFFQDNTSIREKISLVLNNLGKTTSYVDSIFFEETTNYPKYKILCYVCSFSFMLSLFMCLFWGFSKFGMILLLISFINMFIHYNLNKLIKEQVLSMVYLGNTISAAVNISNLNCEALSEYNSKLNSLIKTLDPIRKNTFTINRVESVDILGDYINIMFLIKEINYFKSISTLIKHKEDLLDLYLIIGEIDTLISIASFRDGLPKYTKPNFVDNGKFLNVTNLEHPLIKNAIPNSIDINNFGIIITGSNMSGKSTFLRTVGVNALLAQTIYTCIADSYSSSIFNIITSIKPGDDLLGGKSYYLAEAEALLRIINASNENIPCLCMIDEIYRGTNPIERISASCEILNYLSSHNALTLVATHDLQLTKMTEGYKCYYFKEDVTNTGLTFDYTIKEGVSPTRNAVKILKFLGYPSEIINKTEERIKAVE</sequence>
<dbReference type="InterPro" id="IPR007696">
    <property type="entry name" value="DNA_mismatch_repair_MutS_core"/>
</dbReference>
<dbReference type="GO" id="GO:0005524">
    <property type="term" value="F:ATP binding"/>
    <property type="evidence" value="ECO:0007669"/>
    <property type="project" value="UniProtKB-KW"/>
</dbReference>
<keyword evidence="4" id="KW-1133">Transmembrane helix</keyword>